<feature type="compositionally biased region" description="Acidic residues" evidence="4">
    <location>
        <begin position="387"/>
        <end position="402"/>
    </location>
</feature>
<comment type="caution">
    <text evidence="5">The sequence shown here is derived from an EMBL/GenBank/DDBJ whole genome shotgun (WGS) entry which is preliminary data.</text>
</comment>
<feature type="repeat" description="WD" evidence="3">
    <location>
        <begin position="123"/>
        <end position="166"/>
    </location>
</feature>
<dbReference type="InterPro" id="IPR015943">
    <property type="entry name" value="WD40/YVTN_repeat-like_dom_sf"/>
</dbReference>
<sequence length="402" mass="43904">MQSSNQQNFFETDASQAKRLKKDLKSQNQSGNPIQLRSKINAAILDPAAPTSCIYAAASSGWVRRVDVDAEDNQSTTSIYSGPKAPLTSLCLGGAGNSILFAGCWDRSIWSWDVSTRRPLKNYVGHSDFVKAVTCSQLGDKHILISGGADKKIIVWDISTGARLHTLQDTVVAMLAVQDLVVDPAISTKDEVHLVSASSDPHIRRWKVSLESAEKIVEADPDAPGTIRHSILEHETSVYKLVFDNEGGGDDGEVDLWTSSADGTSKCLSRMKGFAAEETLEHGDYVRAVALVGAEWVVTAGRDEDLRVWDRASGKMVLEVEGHFDEVTDLVVLEGGKRVVSVSIDGTVRTWEVDRKGIEEMKKRQDEAREGGGEVKEEEEKKGDMLTAEEEAELAELMGDDD</sequence>
<keyword evidence="6" id="KW-1185">Reference proteome</keyword>
<dbReference type="Gene3D" id="2.130.10.10">
    <property type="entry name" value="YVTN repeat-like/Quinoprotein amine dehydrogenase"/>
    <property type="match status" value="2"/>
</dbReference>
<keyword evidence="2" id="KW-0677">Repeat</keyword>
<feature type="repeat" description="WD" evidence="3">
    <location>
        <begin position="279"/>
        <end position="319"/>
    </location>
</feature>
<dbReference type="InterPro" id="IPR019775">
    <property type="entry name" value="WD40_repeat_CS"/>
</dbReference>
<evidence type="ECO:0000256" key="1">
    <source>
        <dbReference type="ARBA" id="ARBA00022574"/>
    </source>
</evidence>
<dbReference type="InterPro" id="IPR001680">
    <property type="entry name" value="WD40_rpt"/>
</dbReference>
<dbReference type="PANTHER" id="PTHR19855">
    <property type="entry name" value="WD40 REPEAT PROTEIN 12, 37"/>
    <property type="match status" value="1"/>
</dbReference>
<feature type="repeat" description="WD" evidence="3">
    <location>
        <begin position="320"/>
        <end position="354"/>
    </location>
</feature>
<keyword evidence="1 3" id="KW-0853">WD repeat</keyword>
<reference evidence="5" key="1">
    <citation type="submission" date="2022-07" db="EMBL/GenBank/DDBJ databases">
        <title>Draft genome sequence of Zalerion maritima ATCC 34329, a (micro)plastics degrading marine fungus.</title>
        <authorList>
            <person name="Paco A."/>
            <person name="Goncalves M.F.M."/>
            <person name="Rocha-Santos T.A.P."/>
            <person name="Alves A."/>
        </authorList>
    </citation>
    <scope>NUCLEOTIDE SEQUENCE</scope>
    <source>
        <strain evidence="5">ATCC 34329</strain>
    </source>
</reference>
<evidence type="ECO:0000256" key="4">
    <source>
        <dbReference type="SAM" id="MobiDB-lite"/>
    </source>
</evidence>
<dbReference type="Pfam" id="PF00400">
    <property type="entry name" value="WD40"/>
    <property type="match status" value="2"/>
</dbReference>
<name>A0AAD5WTW7_9PEZI</name>
<dbReference type="PRINTS" id="PR00320">
    <property type="entry name" value="GPROTEINBRPT"/>
</dbReference>
<dbReference type="Proteomes" id="UP001201980">
    <property type="component" value="Unassembled WGS sequence"/>
</dbReference>
<dbReference type="InterPro" id="IPR020472">
    <property type="entry name" value="WD40_PAC1"/>
</dbReference>
<evidence type="ECO:0000256" key="2">
    <source>
        <dbReference type="ARBA" id="ARBA00022737"/>
    </source>
</evidence>
<dbReference type="SMART" id="SM00320">
    <property type="entry name" value="WD40"/>
    <property type="match status" value="6"/>
</dbReference>
<dbReference type="PROSITE" id="PS50082">
    <property type="entry name" value="WD_REPEATS_2"/>
    <property type="match status" value="3"/>
</dbReference>
<evidence type="ECO:0000313" key="6">
    <source>
        <dbReference type="Proteomes" id="UP001201980"/>
    </source>
</evidence>
<dbReference type="SUPFAM" id="SSF50978">
    <property type="entry name" value="WD40 repeat-like"/>
    <property type="match status" value="1"/>
</dbReference>
<proteinExistence type="predicted"/>
<dbReference type="PANTHER" id="PTHR19855:SF11">
    <property type="entry name" value="RIBOSOME BIOGENESIS PROTEIN WDR12"/>
    <property type="match status" value="1"/>
</dbReference>
<gene>
    <name evidence="5" type="ORF">MKZ38_006838</name>
</gene>
<feature type="compositionally biased region" description="Basic and acidic residues" evidence="4">
    <location>
        <begin position="359"/>
        <end position="384"/>
    </location>
</feature>
<dbReference type="PROSITE" id="PS50294">
    <property type="entry name" value="WD_REPEATS_REGION"/>
    <property type="match status" value="2"/>
</dbReference>
<dbReference type="EMBL" id="JAKWBI020000041">
    <property type="protein sequence ID" value="KAJ2904973.1"/>
    <property type="molecule type" value="Genomic_DNA"/>
</dbReference>
<dbReference type="InterPro" id="IPR036322">
    <property type="entry name" value="WD40_repeat_dom_sf"/>
</dbReference>
<protein>
    <submittedName>
        <fullName evidence="5">WD40 repeat-like protein</fullName>
    </submittedName>
</protein>
<evidence type="ECO:0000313" key="5">
    <source>
        <dbReference type="EMBL" id="KAJ2904973.1"/>
    </source>
</evidence>
<dbReference type="AlphaFoldDB" id="A0AAD5WTW7"/>
<feature type="region of interest" description="Disordered" evidence="4">
    <location>
        <begin position="359"/>
        <end position="402"/>
    </location>
</feature>
<organism evidence="5 6">
    <name type="scientific">Zalerion maritima</name>
    <dbReference type="NCBI Taxonomy" id="339359"/>
    <lineage>
        <taxon>Eukaryota</taxon>
        <taxon>Fungi</taxon>
        <taxon>Dikarya</taxon>
        <taxon>Ascomycota</taxon>
        <taxon>Pezizomycotina</taxon>
        <taxon>Sordariomycetes</taxon>
        <taxon>Lulworthiomycetidae</taxon>
        <taxon>Lulworthiales</taxon>
        <taxon>Lulworthiaceae</taxon>
        <taxon>Zalerion</taxon>
    </lineage>
</organism>
<evidence type="ECO:0000256" key="3">
    <source>
        <dbReference type="PROSITE-ProRule" id="PRU00221"/>
    </source>
</evidence>
<accession>A0AAD5WTW7</accession>
<dbReference type="PROSITE" id="PS00678">
    <property type="entry name" value="WD_REPEATS_1"/>
    <property type="match status" value="2"/>
</dbReference>